<dbReference type="GO" id="GO:0005615">
    <property type="term" value="C:extracellular space"/>
    <property type="evidence" value="ECO:0007669"/>
    <property type="project" value="InterPro"/>
</dbReference>
<dbReference type="InterPro" id="IPR042178">
    <property type="entry name" value="Serpin_sf_1"/>
</dbReference>
<dbReference type="InterPro" id="IPR042185">
    <property type="entry name" value="Serpin_sf_2"/>
</dbReference>
<organism evidence="3 4">
    <name type="scientific">Panagrolaimus superbus</name>
    <dbReference type="NCBI Taxonomy" id="310955"/>
    <lineage>
        <taxon>Eukaryota</taxon>
        <taxon>Metazoa</taxon>
        <taxon>Ecdysozoa</taxon>
        <taxon>Nematoda</taxon>
        <taxon>Chromadorea</taxon>
        <taxon>Rhabditida</taxon>
        <taxon>Tylenchina</taxon>
        <taxon>Panagrolaimomorpha</taxon>
        <taxon>Panagrolaimoidea</taxon>
        <taxon>Panagrolaimidae</taxon>
        <taxon>Panagrolaimus</taxon>
    </lineage>
</organism>
<dbReference type="PANTHER" id="PTHR11461:SF211">
    <property type="entry name" value="GH10112P-RELATED"/>
    <property type="match status" value="1"/>
</dbReference>
<sequence length="149" mass="17014">MIDVPKAKAAKEKVAKKICETINNYVNEKTDGKIRDIIKVEELYSAMNILISSGICIVGKWEQPFNDPVFSTFYSSATSKKTIQMLSKSISPGGCNLTKGNSWKCIGLPYKTRNIWLHILLPNEKDGLSHILENLNYSFIKRCVRRYYF</sequence>
<keyword evidence="3" id="KW-1185">Reference proteome</keyword>
<accession>A0A914Y9X0</accession>
<feature type="domain" description="Serpin" evidence="2">
    <location>
        <begin position="16"/>
        <end position="145"/>
    </location>
</feature>
<dbReference type="InterPro" id="IPR036186">
    <property type="entry name" value="Serpin_sf"/>
</dbReference>
<evidence type="ECO:0000313" key="3">
    <source>
        <dbReference type="Proteomes" id="UP000887577"/>
    </source>
</evidence>
<comment type="similarity">
    <text evidence="1">Belongs to the serpin family.</text>
</comment>
<reference evidence="4" key="1">
    <citation type="submission" date="2022-11" db="UniProtKB">
        <authorList>
            <consortium name="WormBaseParasite"/>
        </authorList>
    </citation>
    <scope>IDENTIFICATION</scope>
</reference>
<proteinExistence type="inferred from homology"/>
<dbReference type="Pfam" id="PF00079">
    <property type="entry name" value="Serpin"/>
    <property type="match status" value="1"/>
</dbReference>
<evidence type="ECO:0000259" key="2">
    <source>
        <dbReference type="Pfam" id="PF00079"/>
    </source>
</evidence>
<dbReference type="Gene3D" id="2.30.39.10">
    <property type="entry name" value="Alpha-1-antitrypsin, domain 1"/>
    <property type="match status" value="1"/>
</dbReference>
<dbReference type="GO" id="GO:0004867">
    <property type="term" value="F:serine-type endopeptidase inhibitor activity"/>
    <property type="evidence" value="ECO:0007669"/>
    <property type="project" value="InterPro"/>
</dbReference>
<dbReference type="PANTHER" id="PTHR11461">
    <property type="entry name" value="SERINE PROTEASE INHIBITOR, SERPIN"/>
    <property type="match status" value="1"/>
</dbReference>
<dbReference type="WBParaSite" id="PSU_v2.g15560.t1">
    <property type="protein sequence ID" value="PSU_v2.g15560.t1"/>
    <property type="gene ID" value="PSU_v2.g15560"/>
</dbReference>
<dbReference type="AlphaFoldDB" id="A0A914Y9X0"/>
<dbReference type="Proteomes" id="UP000887577">
    <property type="component" value="Unplaced"/>
</dbReference>
<name>A0A914Y9X0_9BILA</name>
<dbReference type="InterPro" id="IPR000215">
    <property type="entry name" value="Serpin_fam"/>
</dbReference>
<evidence type="ECO:0000313" key="4">
    <source>
        <dbReference type="WBParaSite" id="PSU_v2.g15560.t1"/>
    </source>
</evidence>
<protein>
    <submittedName>
        <fullName evidence="4">Serpin domain-containing protein</fullName>
    </submittedName>
</protein>
<dbReference type="Gene3D" id="3.30.497.10">
    <property type="entry name" value="Antithrombin, subunit I, domain 2"/>
    <property type="match status" value="1"/>
</dbReference>
<dbReference type="InterPro" id="IPR023796">
    <property type="entry name" value="Serpin_dom"/>
</dbReference>
<dbReference type="SUPFAM" id="SSF56574">
    <property type="entry name" value="Serpins"/>
    <property type="match status" value="1"/>
</dbReference>
<evidence type="ECO:0000256" key="1">
    <source>
        <dbReference type="ARBA" id="ARBA00009500"/>
    </source>
</evidence>